<feature type="region of interest" description="Disordered" evidence="1">
    <location>
        <begin position="1"/>
        <end position="41"/>
    </location>
</feature>
<dbReference type="EMBL" id="BQNB010015497">
    <property type="protein sequence ID" value="GJT40702.1"/>
    <property type="molecule type" value="Genomic_DNA"/>
</dbReference>
<evidence type="ECO:0000313" key="3">
    <source>
        <dbReference type="Proteomes" id="UP001151760"/>
    </source>
</evidence>
<reference evidence="2" key="1">
    <citation type="journal article" date="2022" name="Int. J. Mol. Sci.">
        <title>Draft Genome of Tanacetum Coccineum: Genomic Comparison of Closely Related Tanacetum-Family Plants.</title>
        <authorList>
            <person name="Yamashiro T."/>
            <person name="Shiraishi A."/>
            <person name="Nakayama K."/>
            <person name="Satake H."/>
        </authorList>
    </citation>
    <scope>NUCLEOTIDE SEQUENCE</scope>
</reference>
<evidence type="ECO:0000313" key="2">
    <source>
        <dbReference type="EMBL" id="GJT40702.1"/>
    </source>
</evidence>
<accession>A0ABQ5DP44</accession>
<name>A0ABQ5DP44_9ASTR</name>
<comment type="caution">
    <text evidence="2">The sequence shown here is derived from an EMBL/GenBank/DDBJ whole genome shotgun (WGS) entry which is preliminary data.</text>
</comment>
<reference evidence="2" key="2">
    <citation type="submission" date="2022-01" db="EMBL/GenBank/DDBJ databases">
        <authorList>
            <person name="Yamashiro T."/>
            <person name="Shiraishi A."/>
            <person name="Satake H."/>
            <person name="Nakayama K."/>
        </authorList>
    </citation>
    <scope>NUCLEOTIDE SEQUENCE</scope>
</reference>
<proteinExistence type="predicted"/>
<evidence type="ECO:0000256" key="1">
    <source>
        <dbReference type="SAM" id="MobiDB-lite"/>
    </source>
</evidence>
<protein>
    <submittedName>
        <fullName evidence="2">Uncharacterized protein</fullName>
    </submittedName>
</protein>
<keyword evidence="3" id="KW-1185">Reference proteome</keyword>
<organism evidence="2 3">
    <name type="scientific">Tanacetum coccineum</name>
    <dbReference type="NCBI Taxonomy" id="301880"/>
    <lineage>
        <taxon>Eukaryota</taxon>
        <taxon>Viridiplantae</taxon>
        <taxon>Streptophyta</taxon>
        <taxon>Embryophyta</taxon>
        <taxon>Tracheophyta</taxon>
        <taxon>Spermatophyta</taxon>
        <taxon>Magnoliopsida</taxon>
        <taxon>eudicotyledons</taxon>
        <taxon>Gunneridae</taxon>
        <taxon>Pentapetalae</taxon>
        <taxon>asterids</taxon>
        <taxon>campanulids</taxon>
        <taxon>Asterales</taxon>
        <taxon>Asteraceae</taxon>
        <taxon>Asteroideae</taxon>
        <taxon>Anthemideae</taxon>
        <taxon>Anthemidinae</taxon>
        <taxon>Tanacetum</taxon>
    </lineage>
</organism>
<feature type="compositionally biased region" description="Basic and acidic residues" evidence="1">
    <location>
        <begin position="13"/>
        <end position="27"/>
    </location>
</feature>
<gene>
    <name evidence="2" type="ORF">Tco_0940567</name>
</gene>
<sequence length="212" mass="23925">MDKKVQGYAARSAENKRRMESNLRDNRGQQPPFKRQNTSGQNVARAYMAGNNERKGLGISRAAIAPVTLRRAPVGNSNQVRFFSINVMLLCYSNRLVPIESFMSTTFSALLDVAPTTYRTSHPFDSIDLYAVELGSLTSSLVWIGWHDILVPRVDSSCDTEKEKVVLTSKKAEDKSEERRLQGRYRIVRHEIALSLAQPNARVIHSVAREIF</sequence>
<dbReference type="Proteomes" id="UP001151760">
    <property type="component" value="Unassembled WGS sequence"/>
</dbReference>